<organism evidence="1 4">
    <name type="scientific">Pediococcus parvulus</name>
    <dbReference type="NCBI Taxonomy" id="54062"/>
    <lineage>
        <taxon>Bacteria</taxon>
        <taxon>Bacillati</taxon>
        <taxon>Bacillota</taxon>
        <taxon>Bacilli</taxon>
        <taxon>Lactobacillales</taxon>
        <taxon>Lactobacillaceae</taxon>
        <taxon>Pediococcus</taxon>
    </lineage>
</organism>
<evidence type="ECO:0000313" key="4">
    <source>
        <dbReference type="Proteomes" id="UP001275867"/>
    </source>
</evidence>
<proteinExistence type="predicted"/>
<accession>A0AAP5TEL3</accession>
<reference evidence="1" key="2">
    <citation type="submission" date="2019-10" db="EMBL/GenBank/DDBJ databases">
        <title>Malate fermentation in French cider.</title>
        <authorList>
            <person name="Cousin F.J."/>
            <person name="Medina Fernandez S."/>
            <person name="Misery B."/>
            <person name="Laplace J.-M."/>
            <person name="Cretenet M."/>
        </authorList>
    </citation>
    <scope>NUCLEOTIDE SEQUENCE</scope>
    <source>
        <strain evidence="1">UCMA15901</strain>
    </source>
</reference>
<gene>
    <name evidence="2" type="ORF">A7K95_05425</name>
    <name evidence="1" type="ORF">GA842_09665</name>
</gene>
<name>A0AAP5TEL3_9LACO</name>
<evidence type="ECO:0000313" key="3">
    <source>
        <dbReference type="Proteomes" id="UP000077280"/>
    </source>
</evidence>
<evidence type="ECO:0000313" key="2">
    <source>
        <dbReference type="EMBL" id="OAD64295.1"/>
    </source>
</evidence>
<dbReference type="Proteomes" id="UP001275867">
    <property type="component" value="Unassembled WGS sequence"/>
</dbReference>
<reference evidence="2 3" key="1">
    <citation type="submission" date="2016-05" db="EMBL/GenBank/DDBJ databases">
        <title>Draft genome sequence of Pediococcus parvulus 2.6, a probiotic beta-glucan producer strain.</title>
        <authorList>
            <person name="Mohedano M.L."/>
            <person name="Perez-Ramos A."/>
            <person name="Duenas M.T."/>
            <person name="Lamontanara A."/>
            <person name="Orru L."/>
            <person name="Spano G."/>
            <person name="Capozzi V."/>
            <person name="Lopez P."/>
        </authorList>
    </citation>
    <scope>NUCLEOTIDE SEQUENCE [LARGE SCALE GENOMIC DNA]</scope>
    <source>
        <strain evidence="2 3">2.6</strain>
    </source>
</reference>
<dbReference type="EMBL" id="WERX01000040">
    <property type="protein sequence ID" value="MDV7695111.1"/>
    <property type="molecule type" value="Genomic_DNA"/>
</dbReference>
<dbReference type="RefSeq" id="WP_068805888.1">
    <property type="nucleotide sequence ID" value="NZ_CP158977.1"/>
</dbReference>
<dbReference type="Proteomes" id="UP000077280">
    <property type="component" value="Unassembled WGS sequence"/>
</dbReference>
<dbReference type="EMBL" id="LXND01000037">
    <property type="protein sequence ID" value="OAD64295.1"/>
    <property type="molecule type" value="Genomic_DNA"/>
</dbReference>
<keyword evidence="3" id="KW-1185">Reference proteome</keyword>
<comment type="caution">
    <text evidence="1">The sequence shown here is derived from an EMBL/GenBank/DDBJ whole genome shotgun (WGS) entry which is preliminary data.</text>
</comment>
<protein>
    <submittedName>
        <fullName evidence="1">Uncharacterized protein</fullName>
    </submittedName>
</protein>
<evidence type="ECO:0000313" key="1">
    <source>
        <dbReference type="EMBL" id="MDV7695111.1"/>
    </source>
</evidence>
<dbReference type="AlphaFoldDB" id="A0AAP5TEL3"/>
<sequence>MDLLIKNYVDIDESYKMSREDILAGLLKLGYIDQIPLNINISKKQTLNCSSNFANEYGKITFENTSLTLNQDDFALAA</sequence>